<dbReference type="AlphaFoldDB" id="A0A1G6KK21"/>
<dbReference type="PIRSF" id="PIRSF029895">
    <property type="entry name" value="SpoIV"/>
    <property type="match status" value="1"/>
</dbReference>
<dbReference type="RefSeq" id="WP_090775879.1">
    <property type="nucleotide sequence ID" value="NZ_FMYM01000007.1"/>
</dbReference>
<reference evidence="3" key="1">
    <citation type="submission" date="2016-09" db="EMBL/GenBank/DDBJ databases">
        <authorList>
            <person name="Varghese N."/>
            <person name="Submissions S."/>
        </authorList>
    </citation>
    <scope>NUCLEOTIDE SEQUENCE [LARGE SCALE GENOMIC DNA]</scope>
    <source>
        <strain evidence="3">25nlg</strain>
    </source>
</reference>
<accession>A0A1G6KK21</accession>
<keyword evidence="1" id="KW-1133">Transmembrane helix</keyword>
<dbReference type="Pfam" id="PF06898">
    <property type="entry name" value="YqfD"/>
    <property type="match status" value="1"/>
</dbReference>
<evidence type="ECO:0000256" key="1">
    <source>
        <dbReference type="SAM" id="Phobius"/>
    </source>
</evidence>
<gene>
    <name evidence="2" type="ORF">SAMN05421737_10754</name>
</gene>
<proteinExistence type="predicted"/>
<name>A0A1G6KK21_9BACI</name>
<evidence type="ECO:0000313" key="2">
    <source>
        <dbReference type="EMBL" id="SDC31151.1"/>
    </source>
</evidence>
<sequence length="395" mass="45441">MRNNAAKQIRGYVTVEITMEEPTRLLNACLRRKIEIWNVRYKKGDTLQFDMFLDHVHDLRMLLRAFKCKTTFKRRSGFPFFLKQMRVRIGLSLGVVLFATMMMLAANMVWDIEIKGASPKVAQELREVVDALGIKRGKFQFLLPPPDEIQLLVTEEVDEATWIGVRKKGTTFEFEVVEQVRQAPAERLSPRHLVASKRAVIHKIFVENGKALKHTNDYVEKGDVIVSGVIGVEGKEKIVAAKATVIGEIWYTSNVTIPLKNTFTTLTGTQKNRRSLMLGGFEVPVWAFTKPAYEQYETFERETDWSLFGYRLPVQFKTTEQRETFSFERTYTEEEAKKVAMAGARTELRERLPEDAVIKSENILQQRVEDGTVSLTIHYQVLEEITQEKPIIQGD</sequence>
<protein>
    <submittedName>
        <fullName evidence="2">Similar to stage IV sporulation protein</fullName>
    </submittedName>
</protein>
<dbReference type="EMBL" id="FMYM01000007">
    <property type="protein sequence ID" value="SDC31151.1"/>
    <property type="molecule type" value="Genomic_DNA"/>
</dbReference>
<keyword evidence="1" id="KW-0812">Transmembrane</keyword>
<keyword evidence="1" id="KW-0472">Membrane</keyword>
<dbReference type="STRING" id="1464122.SAMN05421737_10754"/>
<feature type="transmembrane region" description="Helical" evidence="1">
    <location>
        <begin position="89"/>
        <end position="110"/>
    </location>
</feature>
<dbReference type="OrthoDB" id="1640349at2"/>
<organism evidence="2 3">
    <name type="scientific">Shouchella lonarensis</name>
    <dbReference type="NCBI Taxonomy" id="1464122"/>
    <lineage>
        <taxon>Bacteria</taxon>
        <taxon>Bacillati</taxon>
        <taxon>Bacillota</taxon>
        <taxon>Bacilli</taxon>
        <taxon>Bacillales</taxon>
        <taxon>Bacillaceae</taxon>
        <taxon>Shouchella</taxon>
    </lineage>
</organism>
<dbReference type="Proteomes" id="UP000242662">
    <property type="component" value="Unassembled WGS sequence"/>
</dbReference>
<dbReference type="InterPro" id="IPR010690">
    <property type="entry name" value="YqfD"/>
</dbReference>
<evidence type="ECO:0000313" key="3">
    <source>
        <dbReference type="Proteomes" id="UP000242662"/>
    </source>
</evidence>
<dbReference type="NCBIfam" id="TIGR02876">
    <property type="entry name" value="spore_yqfD"/>
    <property type="match status" value="1"/>
</dbReference>
<keyword evidence="3" id="KW-1185">Reference proteome</keyword>